<dbReference type="InterPro" id="IPR000477">
    <property type="entry name" value="RT_dom"/>
</dbReference>
<name>A0A395STW0_9HYPO</name>
<dbReference type="InterPro" id="IPR036691">
    <property type="entry name" value="Endo/exonu/phosph_ase_sf"/>
</dbReference>
<comment type="caution">
    <text evidence="5">The sequence shown here is derived from an EMBL/GenBank/DDBJ whole genome shotgun (WGS) entry which is preliminary data.</text>
</comment>
<comment type="subcellular location">
    <subcellularLocation>
        <location evidence="1">Mitochondrion</location>
    </subcellularLocation>
</comment>
<evidence type="ECO:0000313" key="5">
    <source>
        <dbReference type="EMBL" id="RGP75365.1"/>
    </source>
</evidence>
<protein>
    <submittedName>
        <fullName evidence="5">Zinc knuckle</fullName>
    </submittedName>
</protein>
<dbReference type="PANTHER" id="PTHR33481:SF1">
    <property type="entry name" value="ENDONUCLEASE_EXONUCLEASE_PHOSPHATASE DOMAIN-CONTAINING PROTEIN-RELATED"/>
    <property type="match status" value="1"/>
</dbReference>
<dbReference type="Gene3D" id="3.60.10.10">
    <property type="entry name" value="Endonuclease/exonuclease/phosphatase"/>
    <property type="match status" value="1"/>
</dbReference>
<evidence type="ECO:0000256" key="1">
    <source>
        <dbReference type="ARBA" id="ARBA00004173"/>
    </source>
</evidence>
<sequence>MRNKRNSSEKPFSGDYWKKEHRLLEKTLVVLQMNAKMSTKRYEQILQGEAESVNGTQAHVIAFCDPALAMAFCTTHGYVMAMETSHPIIDADHPRKVARLVREYEKKREKKKNAAARNAPNGEVPDDDDNKPTFQEPITMSSVFFCVHRSVHPQSWRVDWHEGANEYLSATLFIKTTMGEVAIHSVHNPNKDGRIIEIDPLYERVKARGLNLMVGDFNLHDESWAGALFKKNLASPQAEQLRVKMEEAEMVLLTTPGTTTYTRSFKKTATSGSSQEGTPSTDGTIDLTTSDNTSSTNSTTISRNAQSVTAKEQPIKTPWDDNTNSCIDLTFASRDLKPNVRSWEVDKDSLVEESDHRPIRTILNIKTYKDETRYYDFRKVAAGAYKADLATAMGEFNELPLEDEQDIDKALERFNSVMIEARNKHVPSRLANPPPKHARPVNPDLPLHPENEATSQEGLPRWMKQKQRRDRWKARKDKERKQRNTMLHNTSQSIDGMWKQEMMAKRSAKPKVMDDVPTLFIKEGGKPYILDEEKHHCIKNSMWTETSDEPPPETPFPHLDPDRPVLHIDRDVTDLQVKKAINKLGKGKSPGPDQITSDSIKLARDSVTPFLTRLFKACMTLAIVPAAFKQSITAVIRKVGKATYSSPKSWRPIALLSTVGKIYERIITDKVVDAVVKGDLLPKNQYGAPGGSTTLALRDMVNTVHCAWSAKQIKHFRRRLRATLLGLDMASAFDTIPRDKLLLVLADMGFPEWILRIIHSFISMRTTTLKLPRSMSHKFYVNIGIPQGSPLSPILFLLFAAPLLGRINKHPIDGVTIHAFAYVDDTYLIAVSDSYEDNCKALEMVHQDIMAWSSANGITFSPAKYNLMHFVCPNDTCETPTQIPDIDGLKGNPKCLKDNLKVLGVIIDNKLTWKDHITEIEKKVDQSLAQMRWSGGSSWGRTLMGARQHFLGKTRAIIAYGCPIWYIRQPGKKLQWSLKSDQIARLERLQYKCLTEISGALTKTPARVLEKELHIERLRTFLDHTSIAWRAKLLKVNDKSPYDIESVFTQPSWSNKRDTPYQVLNMHASELCSKAKKYLQYPEDRQPKPNSKAKPSRKAKDPKAWIKAWCDPNRRRATINRLAEEAATIESSKEWEEYRLKRAARHPGTARPRAVEEEWGPDSLEYYKRMRRAQSTMLLHCRTEFIGLNSHLNRTCTTRTPDSKEVIPAACSCGFAKQTVYHMFMDCPNLKDARLLLEEELLWLNFDQLLTSQGRIAADWAISFFGVDQFKSSRSESRFTPDVDGN</sequence>
<evidence type="ECO:0000259" key="4">
    <source>
        <dbReference type="PROSITE" id="PS50878"/>
    </source>
</evidence>
<dbReference type="EMBL" id="PXOG01000123">
    <property type="protein sequence ID" value="RGP75365.1"/>
    <property type="molecule type" value="Genomic_DNA"/>
</dbReference>
<feature type="compositionally biased region" description="Low complexity" evidence="3">
    <location>
        <begin position="284"/>
        <end position="302"/>
    </location>
</feature>
<organism evidence="5 6">
    <name type="scientific">Fusarium longipes</name>
    <dbReference type="NCBI Taxonomy" id="694270"/>
    <lineage>
        <taxon>Eukaryota</taxon>
        <taxon>Fungi</taxon>
        <taxon>Dikarya</taxon>
        <taxon>Ascomycota</taxon>
        <taxon>Pezizomycotina</taxon>
        <taxon>Sordariomycetes</taxon>
        <taxon>Hypocreomycetidae</taxon>
        <taxon>Hypocreales</taxon>
        <taxon>Nectriaceae</taxon>
        <taxon>Fusarium</taxon>
    </lineage>
</organism>
<dbReference type="STRING" id="694270.A0A395STW0"/>
<dbReference type="SUPFAM" id="SSF56672">
    <property type="entry name" value="DNA/RNA polymerases"/>
    <property type="match status" value="1"/>
</dbReference>
<feature type="domain" description="Reverse transcriptase" evidence="4">
    <location>
        <begin position="617"/>
        <end position="907"/>
    </location>
</feature>
<dbReference type="SUPFAM" id="SSF56219">
    <property type="entry name" value="DNase I-like"/>
    <property type="match status" value="1"/>
</dbReference>
<gene>
    <name evidence="5" type="ORF">FLONG3_5755</name>
</gene>
<evidence type="ECO:0000256" key="2">
    <source>
        <dbReference type="ARBA" id="ARBA00023128"/>
    </source>
</evidence>
<dbReference type="GO" id="GO:0005739">
    <property type="term" value="C:mitochondrion"/>
    <property type="evidence" value="ECO:0007669"/>
    <property type="project" value="UniProtKB-SubCell"/>
</dbReference>
<dbReference type="Pfam" id="PF00078">
    <property type="entry name" value="RVT_1"/>
    <property type="match status" value="1"/>
</dbReference>
<dbReference type="Proteomes" id="UP000266234">
    <property type="component" value="Unassembled WGS sequence"/>
</dbReference>
<dbReference type="CDD" id="cd01650">
    <property type="entry name" value="RT_nLTR_like"/>
    <property type="match status" value="1"/>
</dbReference>
<dbReference type="InterPro" id="IPR043502">
    <property type="entry name" value="DNA/RNA_pol_sf"/>
</dbReference>
<proteinExistence type="predicted"/>
<keyword evidence="6" id="KW-1185">Reference proteome</keyword>
<accession>A0A395STW0</accession>
<evidence type="ECO:0000313" key="6">
    <source>
        <dbReference type="Proteomes" id="UP000266234"/>
    </source>
</evidence>
<evidence type="ECO:0000256" key="3">
    <source>
        <dbReference type="SAM" id="MobiDB-lite"/>
    </source>
</evidence>
<reference evidence="5 6" key="1">
    <citation type="journal article" date="2018" name="PLoS Pathog.">
        <title>Evolution of structural diversity of trichothecenes, a family of toxins produced by plant pathogenic and entomopathogenic fungi.</title>
        <authorList>
            <person name="Proctor R.H."/>
            <person name="McCormick S.P."/>
            <person name="Kim H.S."/>
            <person name="Cardoza R.E."/>
            <person name="Stanley A.M."/>
            <person name="Lindo L."/>
            <person name="Kelly A."/>
            <person name="Brown D.W."/>
            <person name="Lee T."/>
            <person name="Vaughan M.M."/>
            <person name="Alexander N.J."/>
            <person name="Busman M."/>
            <person name="Gutierrez S."/>
        </authorList>
    </citation>
    <scope>NUCLEOTIDE SEQUENCE [LARGE SCALE GENOMIC DNA]</scope>
    <source>
        <strain evidence="5 6">NRRL 20695</strain>
    </source>
</reference>
<feature type="region of interest" description="Disordered" evidence="3">
    <location>
        <begin position="263"/>
        <end position="319"/>
    </location>
</feature>
<feature type="compositionally biased region" description="Polar residues" evidence="3">
    <location>
        <begin position="267"/>
        <end position="283"/>
    </location>
</feature>
<feature type="region of interest" description="Disordered" evidence="3">
    <location>
        <begin position="1079"/>
        <end position="1102"/>
    </location>
</feature>
<dbReference type="PANTHER" id="PTHR33481">
    <property type="entry name" value="REVERSE TRANSCRIPTASE"/>
    <property type="match status" value="1"/>
</dbReference>
<feature type="region of interest" description="Disordered" evidence="3">
    <location>
        <begin position="107"/>
        <end position="133"/>
    </location>
</feature>
<dbReference type="PROSITE" id="PS50878">
    <property type="entry name" value="RT_POL"/>
    <property type="match status" value="1"/>
</dbReference>
<keyword evidence="2" id="KW-0496">Mitochondrion</keyword>
<feature type="region of interest" description="Disordered" evidence="3">
    <location>
        <begin position="426"/>
        <end position="485"/>
    </location>
</feature>
<dbReference type="OrthoDB" id="3261222at2759"/>
<feature type="compositionally biased region" description="Basic residues" evidence="3">
    <location>
        <begin position="463"/>
        <end position="475"/>
    </location>
</feature>